<feature type="region of interest" description="Disordered" evidence="1">
    <location>
        <begin position="1"/>
        <end position="26"/>
    </location>
</feature>
<proteinExistence type="predicted"/>
<evidence type="ECO:0000259" key="2">
    <source>
        <dbReference type="Pfam" id="PF20615"/>
    </source>
</evidence>
<dbReference type="eggNOG" id="ENOG5030D0V">
    <property type="taxonomic scope" value="Bacteria"/>
</dbReference>
<reference evidence="3 4" key="1">
    <citation type="journal article" date="2011" name="J. Bacteriol.">
        <title>Draft Genome Sequence of Gordonia neofelifaecis NRRL B-59395, a Cholesterol-Degrading Actinomycete.</title>
        <authorList>
            <person name="Ge F."/>
            <person name="Li W."/>
            <person name="Chen G."/>
            <person name="Liu Y."/>
            <person name="Zhang G."/>
            <person name="Yong B."/>
            <person name="Wang Q."/>
            <person name="Wang N."/>
            <person name="Huang Z."/>
            <person name="Li W."/>
            <person name="Wang J."/>
            <person name="Wu C."/>
            <person name="Xie Q."/>
            <person name="Liu G."/>
        </authorList>
    </citation>
    <scope>NUCLEOTIDE SEQUENCE [LARGE SCALE GENOMIC DNA]</scope>
    <source>
        <strain evidence="3 4">NRRL B-59395</strain>
    </source>
</reference>
<evidence type="ECO:0000256" key="1">
    <source>
        <dbReference type="SAM" id="MobiDB-lite"/>
    </source>
</evidence>
<evidence type="ECO:0000313" key="3">
    <source>
        <dbReference type="EMBL" id="EGD54821.1"/>
    </source>
</evidence>
<organism evidence="3 4">
    <name type="scientific">Gordonia neofelifaecis NRRL B-59395</name>
    <dbReference type="NCBI Taxonomy" id="644548"/>
    <lineage>
        <taxon>Bacteria</taxon>
        <taxon>Bacillati</taxon>
        <taxon>Actinomycetota</taxon>
        <taxon>Actinomycetes</taxon>
        <taxon>Mycobacteriales</taxon>
        <taxon>Gordoniaceae</taxon>
        <taxon>Gordonia</taxon>
    </lineage>
</organism>
<dbReference type="STRING" id="644548.SCNU_11460"/>
<sequence>MEPMDGAIEDPRDSEDGLISTPSGTDHWDAWTVSGDTVDAVSADLHEHLICYSDGTLWDLGPAEFDADGDGVRDSLTCEVDGSTAIVSDADGDARVDRLSILHADGQVSVASIDGTDEGWNPTTLGRLH</sequence>
<feature type="domain" description="DUF6802" evidence="2">
    <location>
        <begin position="59"/>
        <end position="118"/>
    </location>
</feature>
<name>F1YKD5_9ACTN</name>
<gene>
    <name evidence="3" type="ORF">SCNU_11460</name>
</gene>
<protein>
    <recommendedName>
        <fullName evidence="2">DUF6802 domain-containing protein</fullName>
    </recommendedName>
</protein>
<dbReference type="AlphaFoldDB" id="F1YKD5"/>
<dbReference type="Proteomes" id="UP000035065">
    <property type="component" value="Unassembled WGS sequence"/>
</dbReference>
<accession>F1YKD5</accession>
<comment type="caution">
    <text evidence="3">The sequence shown here is derived from an EMBL/GenBank/DDBJ whole genome shotgun (WGS) entry which is preliminary data.</text>
</comment>
<keyword evidence="4" id="KW-1185">Reference proteome</keyword>
<dbReference type="Pfam" id="PF20615">
    <property type="entry name" value="DUF6802"/>
    <property type="match status" value="1"/>
</dbReference>
<dbReference type="EMBL" id="AEUD01000009">
    <property type="protein sequence ID" value="EGD54821.1"/>
    <property type="molecule type" value="Genomic_DNA"/>
</dbReference>
<dbReference type="InterPro" id="IPR046543">
    <property type="entry name" value="DUF6802"/>
</dbReference>
<evidence type="ECO:0000313" key="4">
    <source>
        <dbReference type="Proteomes" id="UP000035065"/>
    </source>
</evidence>